<dbReference type="InterPro" id="IPR003661">
    <property type="entry name" value="HisK_dim/P_dom"/>
</dbReference>
<protein>
    <recommendedName>
        <fullName evidence="2">histidine kinase</fullName>
        <ecNumber evidence="2">2.7.13.3</ecNumber>
    </recommendedName>
</protein>
<dbReference type="FunFam" id="1.10.287.130:FF:000045">
    <property type="entry name" value="Two-component system sensor histidine kinase/response regulator"/>
    <property type="match status" value="1"/>
</dbReference>
<dbReference type="InterPro" id="IPR003594">
    <property type="entry name" value="HATPase_dom"/>
</dbReference>
<evidence type="ECO:0000256" key="9">
    <source>
        <dbReference type="PROSITE-ProRule" id="PRU00169"/>
    </source>
</evidence>
<organism evidence="14 15">
    <name type="scientific">Flavisolibacter tropicus</name>
    <dbReference type="NCBI Taxonomy" id="1492898"/>
    <lineage>
        <taxon>Bacteria</taxon>
        <taxon>Pseudomonadati</taxon>
        <taxon>Bacteroidota</taxon>
        <taxon>Chitinophagia</taxon>
        <taxon>Chitinophagales</taxon>
        <taxon>Chitinophagaceae</taxon>
        <taxon>Flavisolibacter</taxon>
    </lineage>
</organism>
<evidence type="ECO:0000259" key="13">
    <source>
        <dbReference type="PROSITE" id="PS50113"/>
    </source>
</evidence>
<feature type="domain" description="PAC" evidence="13">
    <location>
        <begin position="840"/>
        <end position="893"/>
    </location>
</feature>
<dbReference type="CDD" id="cd00082">
    <property type="entry name" value="HisKA"/>
    <property type="match status" value="2"/>
</dbReference>
<keyword evidence="15" id="KW-1185">Reference proteome</keyword>
<dbReference type="Pfam" id="PF00072">
    <property type="entry name" value="Response_reg"/>
    <property type="match status" value="1"/>
</dbReference>
<evidence type="ECO:0000259" key="11">
    <source>
        <dbReference type="PROSITE" id="PS50110"/>
    </source>
</evidence>
<evidence type="ECO:0000256" key="4">
    <source>
        <dbReference type="ARBA" id="ARBA00022679"/>
    </source>
</evidence>
<dbReference type="PRINTS" id="PR00344">
    <property type="entry name" value="BCTRLSENSOR"/>
</dbReference>
<feature type="domain" description="Response regulatory" evidence="11">
    <location>
        <begin position="639"/>
        <end position="754"/>
    </location>
</feature>
<dbReference type="SUPFAM" id="SSF55785">
    <property type="entry name" value="PYP-like sensor domain (PAS domain)"/>
    <property type="match status" value="2"/>
</dbReference>
<evidence type="ECO:0000259" key="10">
    <source>
        <dbReference type="PROSITE" id="PS50109"/>
    </source>
</evidence>
<evidence type="ECO:0000256" key="3">
    <source>
        <dbReference type="ARBA" id="ARBA00022553"/>
    </source>
</evidence>
<keyword evidence="6" id="KW-0418">Kinase</keyword>
<dbReference type="PROSITE" id="PS50113">
    <property type="entry name" value="PAC"/>
    <property type="match status" value="2"/>
</dbReference>
<dbReference type="InterPro" id="IPR036890">
    <property type="entry name" value="HATPase_C_sf"/>
</dbReference>
<dbReference type="Gene3D" id="3.30.565.10">
    <property type="entry name" value="Histidine kinase-like ATPase, C-terminal domain"/>
    <property type="match status" value="2"/>
</dbReference>
<dbReference type="InterPro" id="IPR000700">
    <property type="entry name" value="PAS-assoc_C"/>
</dbReference>
<reference evidence="15" key="1">
    <citation type="submission" date="2015-01" db="EMBL/GenBank/DDBJ databases">
        <title>Flavisolibacter sp./LCS9/ whole genome sequencing.</title>
        <authorList>
            <person name="Kim M.K."/>
            <person name="Srinivasan S."/>
            <person name="Lee J.-J."/>
        </authorList>
    </citation>
    <scope>NUCLEOTIDE SEQUENCE [LARGE SCALE GENOMIC DNA]</scope>
    <source>
        <strain evidence="15">LCS9</strain>
    </source>
</reference>
<dbReference type="Pfam" id="PF08447">
    <property type="entry name" value="PAS_3"/>
    <property type="match status" value="1"/>
</dbReference>
<dbReference type="GO" id="GO:0005524">
    <property type="term" value="F:ATP binding"/>
    <property type="evidence" value="ECO:0007669"/>
    <property type="project" value="UniProtKB-KW"/>
</dbReference>
<keyword evidence="5" id="KW-0547">Nucleotide-binding</keyword>
<keyword evidence="8" id="KW-0902">Two-component regulatory system</keyword>
<dbReference type="NCBIfam" id="TIGR00229">
    <property type="entry name" value="sensory_box"/>
    <property type="match status" value="1"/>
</dbReference>
<keyword evidence="7" id="KW-0067">ATP-binding</keyword>
<dbReference type="Gene3D" id="3.40.50.2300">
    <property type="match status" value="1"/>
</dbReference>
<dbReference type="PATRIC" id="fig|1492898.3.peg.1738"/>
<accession>A0A172TUA2</accession>
<feature type="modified residue" description="4-aspartylphosphate" evidence="9">
    <location>
        <position position="687"/>
    </location>
</feature>
<dbReference type="InterPro" id="IPR005467">
    <property type="entry name" value="His_kinase_dom"/>
</dbReference>
<evidence type="ECO:0000256" key="7">
    <source>
        <dbReference type="ARBA" id="ARBA00022840"/>
    </source>
</evidence>
<dbReference type="RefSeq" id="WP_066403338.1">
    <property type="nucleotide sequence ID" value="NZ_CP011390.1"/>
</dbReference>
<name>A0A172TUA2_9BACT</name>
<evidence type="ECO:0000256" key="1">
    <source>
        <dbReference type="ARBA" id="ARBA00000085"/>
    </source>
</evidence>
<dbReference type="Pfam" id="PF02518">
    <property type="entry name" value="HATPase_c"/>
    <property type="match status" value="2"/>
</dbReference>
<dbReference type="PROSITE" id="PS50112">
    <property type="entry name" value="PAS"/>
    <property type="match status" value="1"/>
</dbReference>
<feature type="domain" description="Histidine kinase" evidence="10">
    <location>
        <begin position="359"/>
        <end position="575"/>
    </location>
</feature>
<dbReference type="FunFam" id="3.30.450.20:FF:000099">
    <property type="entry name" value="Sensory box sensor histidine kinase"/>
    <property type="match status" value="1"/>
</dbReference>
<dbReference type="Proteomes" id="UP000077177">
    <property type="component" value="Chromosome"/>
</dbReference>
<dbReference type="CDD" id="cd17574">
    <property type="entry name" value="REC_OmpR"/>
    <property type="match status" value="1"/>
</dbReference>
<evidence type="ECO:0000256" key="8">
    <source>
        <dbReference type="ARBA" id="ARBA00023012"/>
    </source>
</evidence>
<dbReference type="PANTHER" id="PTHR43547:SF2">
    <property type="entry name" value="HYBRID SIGNAL TRANSDUCTION HISTIDINE KINASE C"/>
    <property type="match status" value="1"/>
</dbReference>
<dbReference type="Pfam" id="PF00512">
    <property type="entry name" value="HisKA"/>
    <property type="match status" value="2"/>
</dbReference>
<evidence type="ECO:0000313" key="15">
    <source>
        <dbReference type="Proteomes" id="UP000077177"/>
    </source>
</evidence>
<dbReference type="SMART" id="SM00086">
    <property type="entry name" value="PAC"/>
    <property type="match status" value="3"/>
</dbReference>
<dbReference type="SMART" id="SM00448">
    <property type="entry name" value="REC"/>
    <property type="match status" value="1"/>
</dbReference>
<dbReference type="InterPro" id="IPR004358">
    <property type="entry name" value="Sig_transdc_His_kin-like_C"/>
</dbReference>
<evidence type="ECO:0000256" key="5">
    <source>
        <dbReference type="ARBA" id="ARBA00022741"/>
    </source>
</evidence>
<comment type="catalytic activity">
    <reaction evidence="1">
        <text>ATP + protein L-histidine = ADP + protein N-phospho-L-histidine.</text>
        <dbReference type="EC" id="2.7.13.3"/>
    </reaction>
</comment>
<dbReference type="AlphaFoldDB" id="A0A172TUA2"/>
<reference evidence="14 15" key="2">
    <citation type="journal article" date="2016" name="Int. J. Syst. Evol. Microbiol.">
        <title>Flavisolibacter tropicus sp. nov., isolated from tropical soil.</title>
        <authorList>
            <person name="Lee J.J."/>
            <person name="Kang M.S."/>
            <person name="Kim G.S."/>
            <person name="Lee C.S."/>
            <person name="Lim S."/>
            <person name="Lee J."/>
            <person name="Roh S.H."/>
            <person name="Kang H."/>
            <person name="Ha J.M."/>
            <person name="Bae S."/>
            <person name="Jung H.Y."/>
            <person name="Kim M.K."/>
        </authorList>
    </citation>
    <scope>NUCLEOTIDE SEQUENCE [LARGE SCALE GENOMIC DNA]</scope>
    <source>
        <strain evidence="14 15">LCS9</strain>
    </source>
</reference>
<dbReference type="Gene3D" id="1.10.287.130">
    <property type="match status" value="2"/>
</dbReference>
<dbReference type="Pfam" id="PF13426">
    <property type="entry name" value="PAS_9"/>
    <property type="match status" value="1"/>
</dbReference>
<feature type="domain" description="PAC" evidence="13">
    <location>
        <begin position="967"/>
        <end position="1019"/>
    </location>
</feature>
<dbReference type="SUPFAM" id="SSF55874">
    <property type="entry name" value="ATPase domain of HSP90 chaperone/DNA topoisomerase II/histidine kinase"/>
    <property type="match status" value="2"/>
</dbReference>
<feature type="domain" description="Histidine kinase" evidence="10">
    <location>
        <begin position="1048"/>
        <end position="1266"/>
    </location>
</feature>
<dbReference type="InterPro" id="IPR035965">
    <property type="entry name" value="PAS-like_dom_sf"/>
</dbReference>
<dbReference type="InterPro" id="IPR003018">
    <property type="entry name" value="GAF"/>
</dbReference>
<gene>
    <name evidence="14" type="ORF">SY85_08060</name>
</gene>
<dbReference type="STRING" id="1492898.SY85_08060"/>
<proteinExistence type="predicted"/>
<evidence type="ECO:0000259" key="12">
    <source>
        <dbReference type="PROSITE" id="PS50112"/>
    </source>
</evidence>
<dbReference type="SMART" id="SM00388">
    <property type="entry name" value="HisKA"/>
    <property type="match status" value="2"/>
</dbReference>
<dbReference type="KEGG" id="fla:SY85_08060"/>
<keyword evidence="3 9" id="KW-0597">Phosphoprotein</keyword>
<dbReference type="FunFam" id="3.30.565.10:FF:000037">
    <property type="entry name" value="Hybrid sensor histidine kinase/response regulator"/>
    <property type="match status" value="1"/>
</dbReference>
<dbReference type="PROSITE" id="PS50110">
    <property type="entry name" value="RESPONSE_REGULATORY"/>
    <property type="match status" value="1"/>
</dbReference>
<dbReference type="PANTHER" id="PTHR43547">
    <property type="entry name" value="TWO-COMPONENT HISTIDINE KINASE"/>
    <property type="match status" value="1"/>
</dbReference>
<dbReference type="EMBL" id="CP011390">
    <property type="protein sequence ID" value="ANE50454.1"/>
    <property type="molecule type" value="Genomic_DNA"/>
</dbReference>
<dbReference type="InterPro" id="IPR000014">
    <property type="entry name" value="PAS"/>
</dbReference>
<dbReference type="InterPro" id="IPR001610">
    <property type="entry name" value="PAC"/>
</dbReference>
<evidence type="ECO:0000256" key="2">
    <source>
        <dbReference type="ARBA" id="ARBA00012438"/>
    </source>
</evidence>
<dbReference type="EC" id="2.7.13.3" evidence="2"/>
<evidence type="ECO:0000256" key="6">
    <source>
        <dbReference type="ARBA" id="ARBA00022777"/>
    </source>
</evidence>
<dbReference type="InterPro" id="IPR036097">
    <property type="entry name" value="HisK_dim/P_sf"/>
</dbReference>
<dbReference type="SMART" id="SM00387">
    <property type="entry name" value="HATPase_c"/>
    <property type="match status" value="2"/>
</dbReference>
<dbReference type="GO" id="GO:0000155">
    <property type="term" value="F:phosphorelay sensor kinase activity"/>
    <property type="evidence" value="ECO:0007669"/>
    <property type="project" value="InterPro"/>
</dbReference>
<dbReference type="InterPro" id="IPR011006">
    <property type="entry name" value="CheY-like_superfamily"/>
</dbReference>
<keyword evidence="4" id="KW-0808">Transferase</keyword>
<dbReference type="CDD" id="cd16922">
    <property type="entry name" value="HATPase_EvgS-ArcB-TorS-like"/>
    <property type="match status" value="1"/>
</dbReference>
<dbReference type="PROSITE" id="PS50109">
    <property type="entry name" value="HIS_KIN"/>
    <property type="match status" value="2"/>
</dbReference>
<dbReference type="InterPro" id="IPR001789">
    <property type="entry name" value="Sig_transdc_resp-reg_receiver"/>
</dbReference>
<sequence length="1271" mass="143288">MQSTTISGRPAHTLEFLAGGGELGEMIRKFDWSSTPLGPFEKWPQSLRTCIRIMLTSRQPIWIGWGKDLIKFYNDPYKAIVGGKHPWALGSPASMVWKDIWRDIEPMLKQVMEKDEGTYVESQLLIMERNGYPEETYYTFSYTPIPGDDGKTEGMFCANTDDTDKIISERQLRTLTQLGKRLTDCQSNRDVIEKTIYTLQENPYDFPFALFRTIADGKAILERSTLLDAEQKIFPKDIHLNSDDPVALAINMALYTGELQVFKNPKERLPTVPTGAWQVPPTQGIIIPIIQTGINEPYGILSVGANPYRLLNEKYLSFITLVGDQVATAFADVHVLEEERKRSEALAEIDKAKTIFFSNISHEFRTPLTLLLGPIEEVMNDPDTIGENKVRMDVAYRNALRMQRLVNTLLEFSRIEAGRLEGRFTKVDICSFTQELASTFRSAIEKAGMQLKFDYSAIQSDVYVDVDMWEKIVLNLISNAFKYSKEGTISISVKEVSQKILFSVTDTGVGIPQDHLSKIFDRFHRIENIQGRSQEGSGIGLAMVKELVRLHQGVIDVESTVGKGSTFTVAIPVGLDHLPENKIVKDAAAPITTRYANAFVQEAMKWIPTSESELQEAGLPISSKEISLLDTPPSDKKYKVLVADDNRDMREYLERLLSVQFEVITAVDGEDAYQKVLQHYPDLLLTDVMMPRLDGFGLLEKVRQHPDSKMIPVILLSARAGEEAKVEGLEAGADDYLVKPFSAKELLARVDANIKISKTRIAAAKNLKDIIQQSQIATTLLQGPSFVIELANEKALELWGRSHEEVINRPILQALPEIAEQGFGYLLEDVFTTGRIHKAYEIPVELVRFGKPELVYLNFIYQPLRNDDNKITSIIAVGLDVTEQVISRKKLEQSEKELNELANAVPQLVWAANEAGKITYYNDRVAEFAGAYKNEDDTWSWQGLVHPDDAKATENAWSQALEHGTVYQAEHRVQMKDGSYRWYLSRGYPYKDKDGNIIKWFGSATDIHASKEHATILEAEVKKRTAELSELNVSLKRSNSELQQFAHVASHDLREPLRKIKTFIGRLADDPGNSLTERSTTFVQKVNSASDRMFSMIEGVLNYSVLNTSDQRIEAVQLSTLIQNIESDLELLITQKKAVIRYSALPVIEGSAVLLYQLFYNLINNSLKFSKPDTPPVIDIDATDEHGHEKEWTLIKVQDNGIGFEQEYAEKIFESFTRLNSKDQFEGTGLGLSLCKRIVERHGGYIEATGELDKGASFSIHLPIIQNRKSI</sequence>
<dbReference type="InterPro" id="IPR013655">
    <property type="entry name" value="PAS_fold_3"/>
</dbReference>
<dbReference type="OrthoDB" id="9766459at2"/>
<dbReference type="SUPFAM" id="SSF47384">
    <property type="entry name" value="Homodimeric domain of signal transducing histidine kinase"/>
    <property type="match status" value="2"/>
</dbReference>
<dbReference type="Pfam" id="PF13185">
    <property type="entry name" value="GAF_2"/>
    <property type="match status" value="1"/>
</dbReference>
<dbReference type="SUPFAM" id="SSF52172">
    <property type="entry name" value="CheY-like"/>
    <property type="match status" value="1"/>
</dbReference>
<dbReference type="Gene3D" id="3.30.450.20">
    <property type="entry name" value="PAS domain"/>
    <property type="match status" value="3"/>
</dbReference>
<dbReference type="FunFam" id="3.30.565.10:FF:000006">
    <property type="entry name" value="Sensor histidine kinase WalK"/>
    <property type="match status" value="1"/>
</dbReference>
<feature type="domain" description="PAS" evidence="12">
    <location>
        <begin position="894"/>
        <end position="964"/>
    </location>
</feature>
<dbReference type="CDD" id="cd00130">
    <property type="entry name" value="PAS"/>
    <property type="match status" value="2"/>
</dbReference>
<dbReference type="SMART" id="SM00091">
    <property type="entry name" value="PAS"/>
    <property type="match status" value="2"/>
</dbReference>
<evidence type="ECO:0000313" key="14">
    <source>
        <dbReference type="EMBL" id="ANE50454.1"/>
    </source>
</evidence>